<dbReference type="AlphaFoldDB" id="A0A511DFZ0"/>
<sequence>MSSIDELVTVEAVEEAIGADPHVVLDMWGHFCAPCRALRPVLEELAQERTDWRFVAVNIEDVPAVADKFGVRATPTILLFKDGAEVDRSGGFIMPADLTARMDKAV</sequence>
<keyword evidence="3" id="KW-0249">Electron transport</keyword>
<feature type="site" description="Deprotonates C-terminal active site Cys" evidence="7">
    <location>
        <position position="26"/>
    </location>
</feature>
<feature type="active site" description="Nucleophile" evidence="7">
    <location>
        <position position="35"/>
    </location>
</feature>
<dbReference type="GO" id="GO:0015035">
    <property type="term" value="F:protein-disulfide reductase activity"/>
    <property type="evidence" value="ECO:0007669"/>
    <property type="project" value="InterPro"/>
</dbReference>
<dbReference type="Gene3D" id="3.40.30.10">
    <property type="entry name" value="Glutaredoxin"/>
    <property type="match status" value="1"/>
</dbReference>
<feature type="active site" description="Nucleophile" evidence="7">
    <location>
        <position position="32"/>
    </location>
</feature>
<evidence type="ECO:0000256" key="8">
    <source>
        <dbReference type="PIRSR" id="PIRSR000077-4"/>
    </source>
</evidence>
<dbReference type="RefSeq" id="WP_147107313.1">
    <property type="nucleotide sequence ID" value="NZ_BJVJ01000023.1"/>
</dbReference>
<evidence type="ECO:0000256" key="4">
    <source>
        <dbReference type="ARBA" id="ARBA00023157"/>
    </source>
</evidence>
<dbReference type="InterPro" id="IPR017937">
    <property type="entry name" value="Thioredoxin_CS"/>
</dbReference>
<organism evidence="10 11">
    <name type="scientific">Pseudonocardia sulfidoxydans NBRC 16205</name>
    <dbReference type="NCBI Taxonomy" id="1223511"/>
    <lineage>
        <taxon>Bacteria</taxon>
        <taxon>Bacillati</taxon>
        <taxon>Actinomycetota</taxon>
        <taxon>Actinomycetes</taxon>
        <taxon>Pseudonocardiales</taxon>
        <taxon>Pseudonocardiaceae</taxon>
        <taxon>Pseudonocardia</taxon>
    </lineage>
</organism>
<keyword evidence="4 8" id="KW-1015">Disulfide bond</keyword>
<feature type="domain" description="Thioredoxin" evidence="9">
    <location>
        <begin position="1"/>
        <end position="106"/>
    </location>
</feature>
<evidence type="ECO:0000313" key="10">
    <source>
        <dbReference type="EMBL" id="GEL23705.1"/>
    </source>
</evidence>
<keyword evidence="5 8" id="KW-0676">Redox-active center</keyword>
<accession>A0A511DFZ0</accession>
<dbReference type="CDD" id="cd02947">
    <property type="entry name" value="TRX_family"/>
    <property type="match status" value="1"/>
</dbReference>
<dbReference type="InterPro" id="IPR013766">
    <property type="entry name" value="Thioredoxin_domain"/>
</dbReference>
<protein>
    <recommendedName>
        <fullName evidence="6">Thioredoxin</fullName>
    </recommendedName>
</protein>
<dbReference type="PANTHER" id="PTHR45663">
    <property type="entry name" value="GEO12009P1"/>
    <property type="match status" value="1"/>
</dbReference>
<evidence type="ECO:0000256" key="5">
    <source>
        <dbReference type="ARBA" id="ARBA00023284"/>
    </source>
</evidence>
<evidence type="ECO:0000256" key="3">
    <source>
        <dbReference type="ARBA" id="ARBA00022982"/>
    </source>
</evidence>
<gene>
    <name evidence="10" type="ORF">PSU4_26590</name>
</gene>
<evidence type="ECO:0000256" key="1">
    <source>
        <dbReference type="ARBA" id="ARBA00008987"/>
    </source>
</evidence>
<keyword evidence="2" id="KW-0813">Transport</keyword>
<feature type="site" description="Contributes to redox potential value" evidence="7">
    <location>
        <position position="34"/>
    </location>
</feature>
<evidence type="ECO:0000256" key="2">
    <source>
        <dbReference type="ARBA" id="ARBA00022448"/>
    </source>
</evidence>
<dbReference type="PIRSF" id="PIRSF000077">
    <property type="entry name" value="Thioredoxin"/>
    <property type="match status" value="1"/>
</dbReference>
<evidence type="ECO:0000256" key="7">
    <source>
        <dbReference type="PIRSR" id="PIRSR000077-1"/>
    </source>
</evidence>
<dbReference type="EMBL" id="BJVJ01000023">
    <property type="protein sequence ID" value="GEL23705.1"/>
    <property type="molecule type" value="Genomic_DNA"/>
</dbReference>
<dbReference type="InterPro" id="IPR005746">
    <property type="entry name" value="Thioredoxin"/>
</dbReference>
<feature type="disulfide bond" description="Redox-active" evidence="8">
    <location>
        <begin position="32"/>
        <end position="35"/>
    </location>
</feature>
<dbReference type="Proteomes" id="UP000321685">
    <property type="component" value="Unassembled WGS sequence"/>
</dbReference>
<comment type="caution">
    <text evidence="10">The sequence shown here is derived from an EMBL/GenBank/DDBJ whole genome shotgun (WGS) entry which is preliminary data.</text>
</comment>
<feature type="site" description="Contributes to redox potential value" evidence="7">
    <location>
        <position position="33"/>
    </location>
</feature>
<dbReference type="OrthoDB" id="9790390at2"/>
<dbReference type="InterPro" id="IPR036249">
    <property type="entry name" value="Thioredoxin-like_sf"/>
</dbReference>
<dbReference type="Pfam" id="PF00085">
    <property type="entry name" value="Thioredoxin"/>
    <property type="match status" value="1"/>
</dbReference>
<proteinExistence type="inferred from homology"/>
<evidence type="ECO:0000256" key="6">
    <source>
        <dbReference type="PIRNR" id="PIRNR000077"/>
    </source>
</evidence>
<keyword evidence="11" id="KW-1185">Reference proteome</keyword>
<dbReference type="GO" id="GO:0005737">
    <property type="term" value="C:cytoplasm"/>
    <property type="evidence" value="ECO:0007669"/>
    <property type="project" value="TreeGrafter"/>
</dbReference>
<comment type="similarity">
    <text evidence="1 6">Belongs to the thioredoxin family.</text>
</comment>
<reference evidence="10 11" key="1">
    <citation type="submission" date="2019-07" db="EMBL/GenBank/DDBJ databases">
        <title>Whole genome shotgun sequence of Pseudonocardia sulfidoxydans NBRC 16205.</title>
        <authorList>
            <person name="Hosoyama A."/>
            <person name="Uohara A."/>
            <person name="Ohji S."/>
            <person name="Ichikawa N."/>
        </authorList>
    </citation>
    <scope>NUCLEOTIDE SEQUENCE [LARGE SCALE GENOMIC DNA]</scope>
    <source>
        <strain evidence="10 11">NBRC 16205</strain>
    </source>
</reference>
<dbReference type="PROSITE" id="PS00194">
    <property type="entry name" value="THIOREDOXIN_1"/>
    <property type="match status" value="1"/>
</dbReference>
<dbReference type="SUPFAM" id="SSF52833">
    <property type="entry name" value="Thioredoxin-like"/>
    <property type="match status" value="1"/>
</dbReference>
<evidence type="ECO:0000259" key="9">
    <source>
        <dbReference type="PROSITE" id="PS51352"/>
    </source>
</evidence>
<dbReference type="PANTHER" id="PTHR45663:SF11">
    <property type="entry name" value="GEO12009P1"/>
    <property type="match status" value="1"/>
</dbReference>
<name>A0A511DFZ0_9PSEU</name>
<dbReference type="PROSITE" id="PS51352">
    <property type="entry name" value="THIOREDOXIN_2"/>
    <property type="match status" value="1"/>
</dbReference>
<evidence type="ECO:0000313" key="11">
    <source>
        <dbReference type="Proteomes" id="UP000321685"/>
    </source>
</evidence>